<evidence type="ECO:0000256" key="8">
    <source>
        <dbReference type="ARBA" id="ARBA00023239"/>
    </source>
</evidence>
<evidence type="ECO:0000256" key="5">
    <source>
        <dbReference type="ARBA" id="ARBA00022516"/>
    </source>
</evidence>
<evidence type="ECO:0000256" key="10">
    <source>
        <dbReference type="HAMAP-Rule" id="MF_00406"/>
    </source>
</evidence>
<comment type="caution">
    <text evidence="11">The sequence shown here is derived from an EMBL/GenBank/DDBJ whole genome shotgun (WGS) entry which is preliminary data.</text>
</comment>
<keyword evidence="5 10" id="KW-0444">Lipid biosynthesis</keyword>
<dbReference type="NCBIfam" id="TIGR01750">
    <property type="entry name" value="fabZ"/>
    <property type="match status" value="1"/>
</dbReference>
<dbReference type="GO" id="GO:0009245">
    <property type="term" value="P:lipid A biosynthetic process"/>
    <property type="evidence" value="ECO:0007669"/>
    <property type="project" value="UniProtKB-UniRule"/>
</dbReference>
<gene>
    <name evidence="10 11" type="primary">fabZ</name>
    <name evidence="11" type="ORF">DWV06_10430</name>
</gene>
<evidence type="ECO:0000256" key="1">
    <source>
        <dbReference type="ARBA" id="ARBA00001055"/>
    </source>
</evidence>
<dbReference type="GO" id="GO:0006633">
    <property type="term" value="P:fatty acid biosynthetic process"/>
    <property type="evidence" value="ECO:0007669"/>
    <property type="project" value="UniProtKB-UniRule"/>
</dbReference>
<comment type="subcellular location">
    <subcellularLocation>
        <location evidence="2 10">Cytoplasm</location>
    </subcellularLocation>
</comment>
<evidence type="ECO:0000256" key="4">
    <source>
        <dbReference type="ARBA" id="ARBA00022490"/>
    </source>
</evidence>
<dbReference type="GO" id="GO:0019171">
    <property type="term" value="F:(3R)-hydroxyacyl-[acyl-carrier-protein] dehydratase activity"/>
    <property type="evidence" value="ECO:0007669"/>
    <property type="project" value="UniProtKB-EC"/>
</dbReference>
<proteinExistence type="inferred from homology"/>
<dbReference type="InterPro" id="IPR010084">
    <property type="entry name" value="FabZ"/>
</dbReference>
<dbReference type="PANTHER" id="PTHR30272:SF1">
    <property type="entry name" value="3-HYDROXYACYL-[ACYL-CARRIER-PROTEIN] DEHYDRATASE"/>
    <property type="match status" value="1"/>
</dbReference>
<dbReference type="SUPFAM" id="SSF54637">
    <property type="entry name" value="Thioesterase/thiol ester dehydrase-isomerase"/>
    <property type="match status" value="1"/>
</dbReference>
<dbReference type="NCBIfam" id="NF000582">
    <property type="entry name" value="PRK00006.1"/>
    <property type="match status" value="1"/>
</dbReference>
<dbReference type="PANTHER" id="PTHR30272">
    <property type="entry name" value="3-HYDROXYACYL-[ACYL-CARRIER-PROTEIN] DEHYDRATASE"/>
    <property type="match status" value="1"/>
</dbReference>
<keyword evidence="7 10" id="KW-0443">Lipid metabolism</keyword>
<evidence type="ECO:0000256" key="3">
    <source>
        <dbReference type="ARBA" id="ARBA00009174"/>
    </source>
</evidence>
<dbReference type="GO" id="GO:0005737">
    <property type="term" value="C:cytoplasm"/>
    <property type="evidence" value="ECO:0007669"/>
    <property type="project" value="UniProtKB-SubCell"/>
</dbReference>
<keyword evidence="6 10" id="KW-0441">Lipid A biosynthesis</keyword>
<dbReference type="AlphaFoldDB" id="A0A371AUU7"/>
<dbReference type="GO" id="GO:0016020">
    <property type="term" value="C:membrane"/>
    <property type="evidence" value="ECO:0007669"/>
    <property type="project" value="GOC"/>
</dbReference>
<feature type="active site" evidence="10">
    <location>
        <position position="50"/>
    </location>
</feature>
<dbReference type="CDD" id="cd01288">
    <property type="entry name" value="FabZ"/>
    <property type="match status" value="1"/>
</dbReference>
<keyword evidence="12" id="KW-1185">Reference proteome</keyword>
<dbReference type="Gene3D" id="3.10.129.10">
    <property type="entry name" value="Hotdog Thioesterase"/>
    <property type="match status" value="1"/>
</dbReference>
<organism evidence="11 12">
    <name type="scientific">Anaerosacchariphilus polymeriproducens</name>
    <dbReference type="NCBI Taxonomy" id="1812858"/>
    <lineage>
        <taxon>Bacteria</taxon>
        <taxon>Bacillati</taxon>
        <taxon>Bacillota</taxon>
        <taxon>Clostridia</taxon>
        <taxon>Lachnospirales</taxon>
        <taxon>Lachnospiraceae</taxon>
        <taxon>Anaerosacchariphilus</taxon>
    </lineage>
</organism>
<dbReference type="OrthoDB" id="9772788at2"/>
<protein>
    <recommendedName>
        <fullName evidence="10">3-hydroxyacyl-[acyl-carrier-protein] dehydratase FabZ</fullName>
        <ecNumber evidence="10">4.2.1.59</ecNumber>
    </recommendedName>
    <alternativeName>
        <fullName evidence="10">(3R)-hydroxymyristoyl-[acyl-carrier-protein] dehydratase</fullName>
        <shortName evidence="10">(3R)-hydroxymyristoyl-ACP dehydrase</shortName>
    </alternativeName>
    <alternativeName>
        <fullName evidence="10">Beta-hydroxyacyl-ACP dehydratase</fullName>
    </alternativeName>
</protein>
<dbReference type="EC" id="4.2.1.59" evidence="10"/>
<comment type="function">
    <text evidence="9 10">Involved in unsaturated fatty acids biosynthesis. Catalyzes the dehydration of short chain beta-hydroxyacyl-ACPs and long chain saturated and unsaturated beta-hydroxyacyl-ACPs.</text>
</comment>
<name>A0A371AUU7_9FIRM</name>
<comment type="similarity">
    <text evidence="3 10">Belongs to the thioester dehydratase family. FabZ subfamily.</text>
</comment>
<dbReference type="EMBL" id="QRCT01000029">
    <property type="protein sequence ID" value="RDU23312.1"/>
    <property type="molecule type" value="Genomic_DNA"/>
</dbReference>
<keyword evidence="8 10" id="KW-0456">Lyase</keyword>
<sequence length="143" mass="15615">MALMSTKEIMEIIPHRQPFLLVDTIEELEPGKRAVGKKCVTYNEPFFAGHFPEEPVMPGVLIIEALSQVGAVAMLSKPEFKGKIAYFGSINSAKFRDKVLPGDVLQLECEIIKTKGHIGVGNAKAFVDGKLVTQAELTFAIGQ</sequence>
<evidence type="ECO:0000256" key="7">
    <source>
        <dbReference type="ARBA" id="ARBA00023098"/>
    </source>
</evidence>
<dbReference type="InterPro" id="IPR029069">
    <property type="entry name" value="HotDog_dom_sf"/>
</dbReference>
<dbReference type="RefSeq" id="WP_115482128.1">
    <property type="nucleotide sequence ID" value="NZ_QRCT01000029.1"/>
</dbReference>
<dbReference type="HAMAP" id="MF_00406">
    <property type="entry name" value="FabZ"/>
    <property type="match status" value="1"/>
</dbReference>
<dbReference type="Proteomes" id="UP000255036">
    <property type="component" value="Unassembled WGS sequence"/>
</dbReference>
<keyword evidence="4 10" id="KW-0963">Cytoplasm</keyword>
<evidence type="ECO:0000313" key="12">
    <source>
        <dbReference type="Proteomes" id="UP000255036"/>
    </source>
</evidence>
<evidence type="ECO:0000256" key="2">
    <source>
        <dbReference type="ARBA" id="ARBA00004496"/>
    </source>
</evidence>
<reference evidence="11 12" key="1">
    <citation type="submission" date="2018-07" db="EMBL/GenBank/DDBJ databases">
        <title>Anaerosacharophilus polymeroproducens gen. nov. sp. nov., an anaerobic bacterium isolated from salt field.</title>
        <authorList>
            <person name="Kim W."/>
            <person name="Yang S.-H."/>
            <person name="Oh J."/>
            <person name="Lee J.-H."/>
            <person name="Kwon K.K."/>
        </authorList>
    </citation>
    <scope>NUCLEOTIDE SEQUENCE [LARGE SCALE GENOMIC DNA]</scope>
    <source>
        <strain evidence="11 12">MCWD5</strain>
    </source>
</reference>
<evidence type="ECO:0000256" key="6">
    <source>
        <dbReference type="ARBA" id="ARBA00022556"/>
    </source>
</evidence>
<dbReference type="Pfam" id="PF07977">
    <property type="entry name" value="FabA"/>
    <property type="match status" value="1"/>
</dbReference>
<comment type="catalytic activity">
    <reaction evidence="1 10">
        <text>a (3R)-hydroxyacyl-[ACP] = a (2E)-enoyl-[ACP] + H2O</text>
        <dbReference type="Rhea" id="RHEA:13097"/>
        <dbReference type="Rhea" id="RHEA-COMP:9925"/>
        <dbReference type="Rhea" id="RHEA-COMP:9945"/>
        <dbReference type="ChEBI" id="CHEBI:15377"/>
        <dbReference type="ChEBI" id="CHEBI:78784"/>
        <dbReference type="ChEBI" id="CHEBI:78827"/>
        <dbReference type="EC" id="4.2.1.59"/>
    </reaction>
</comment>
<accession>A0A371AUU7</accession>
<evidence type="ECO:0000256" key="9">
    <source>
        <dbReference type="ARBA" id="ARBA00025049"/>
    </source>
</evidence>
<dbReference type="InterPro" id="IPR013114">
    <property type="entry name" value="FabA_FabZ"/>
</dbReference>
<evidence type="ECO:0000313" key="11">
    <source>
        <dbReference type="EMBL" id="RDU23312.1"/>
    </source>
</evidence>
<dbReference type="FunFam" id="3.10.129.10:FF:000001">
    <property type="entry name" value="3-hydroxyacyl-[acyl-carrier-protein] dehydratase FabZ"/>
    <property type="match status" value="1"/>
</dbReference>